<dbReference type="Proteomes" id="UP000614350">
    <property type="component" value="Unassembled WGS sequence"/>
</dbReference>
<organism evidence="1 2">
    <name type="scientific">Vespula vulgaris</name>
    <name type="common">Yellow jacket</name>
    <name type="synonym">Wasp</name>
    <dbReference type="NCBI Taxonomy" id="7454"/>
    <lineage>
        <taxon>Eukaryota</taxon>
        <taxon>Metazoa</taxon>
        <taxon>Ecdysozoa</taxon>
        <taxon>Arthropoda</taxon>
        <taxon>Hexapoda</taxon>
        <taxon>Insecta</taxon>
        <taxon>Pterygota</taxon>
        <taxon>Neoptera</taxon>
        <taxon>Endopterygota</taxon>
        <taxon>Hymenoptera</taxon>
        <taxon>Apocrita</taxon>
        <taxon>Aculeata</taxon>
        <taxon>Vespoidea</taxon>
        <taxon>Vespidae</taxon>
        <taxon>Vespinae</taxon>
        <taxon>Vespula</taxon>
    </lineage>
</organism>
<comment type="caution">
    <text evidence="1">The sequence shown here is derived from an EMBL/GenBank/DDBJ whole genome shotgun (WGS) entry which is preliminary data.</text>
</comment>
<sequence>MPISLFHAVYCPFPSANELPREIPVHVNTLVGVCLEYEEPKQSMWSRGKYPMTFQDDKEFPCELGLQPKYSRRGRVGGRSRETRMMDSRQLWRQHRIVLPSDGQH</sequence>
<dbReference type="EMBL" id="JACSEA010000004">
    <property type="protein sequence ID" value="KAF7402776.1"/>
    <property type="molecule type" value="Genomic_DNA"/>
</dbReference>
<evidence type="ECO:0000313" key="2">
    <source>
        <dbReference type="Proteomes" id="UP000614350"/>
    </source>
</evidence>
<name>A0A834KBL8_VESVU</name>
<evidence type="ECO:0000313" key="1">
    <source>
        <dbReference type="EMBL" id="KAF7402776.1"/>
    </source>
</evidence>
<protein>
    <submittedName>
        <fullName evidence="1">Uncharacterized protein</fullName>
    </submittedName>
</protein>
<proteinExistence type="predicted"/>
<reference evidence="1" key="1">
    <citation type="journal article" date="2020" name="G3 (Bethesda)">
        <title>High-Quality Assemblies for Three Invasive Social Wasps from the &lt;i&gt;Vespula&lt;/i&gt; Genus.</title>
        <authorList>
            <person name="Harrop T.W.R."/>
            <person name="Guhlin J."/>
            <person name="McLaughlin G.M."/>
            <person name="Permina E."/>
            <person name="Stockwell P."/>
            <person name="Gilligan J."/>
            <person name="Le Lec M.F."/>
            <person name="Gruber M.A.M."/>
            <person name="Quinn O."/>
            <person name="Lovegrove M."/>
            <person name="Duncan E.J."/>
            <person name="Remnant E.J."/>
            <person name="Van Eeckhoven J."/>
            <person name="Graham B."/>
            <person name="Knapp R.A."/>
            <person name="Langford K.W."/>
            <person name="Kronenberg Z."/>
            <person name="Press M.O."/>
            <person name="Eacker S.M."/>
            <person name="Wilson-Rankin E.E."/>
            <person name="Purcell J."/>
            <person name="Lester P.J."/>
            <person name="Dearden P.K."/>
        </authorList>
    </citation>
    <scope>NUCLEOTIDE SEQUENCE</scope>
    <source>
        <strain evidence="1">Marl-1</strain>
    </source>
</reference>
<accession>A0A834KBL8</accession>
<dbReference type="AlphaFoldDB" id="A0A834KBL8"/>
<gene>
    <name evidence="1" type="ORF">HZH66_005043</name>
</gene>
<keyword evidence="2" id="KW-1185">Reference proteome</keyword>